<dbReference type="GO" id="GO:0005840">
    <property type="term" value="C:ribosome"/>
    <property type="evidence" value="ECO:0007669"/>
    <property type="project" value="UniProtKB-KW"/>
</dbReference>
<keyword evidence="7" id="KW-1185">Reference proteome</keyword>
<protein>
    <recommendedName>
        <fullName evidence="4">Small ribosomal subunit protein uS15c</fullName>
    </recommendedName>
</protein>
<dbReference type="Gene3D" id="1.10.287.10">
    <property type="entry name" value="S15/NS1, RNA-binding"/>
    <property type="match status" value="1"/>
</dbReference>
<dbReference type="InterPro" id="IPR005290">
    <property type="entry name" value="Ribosomal_uS15_bac-type"/>
</dbReference>
<dbReference type="SMART" id="SM01387">
    <property type="entry name" value="Ribosomal_S15"/>
    <property type="match status" value="1"/>
</dbReference>
<gene>
    <name evidence="6" type="ORF">WJX72_008628</name>
</gene>
<dbReference type="GO" id="GO:0003735">
    <property type="term" value="F:structural constituent of ribosome"/>
    <property type="evidence" value="ECO:0007669"/>
    <property type="project" value="InterPro"/>
</dbReference>
<comment type="caution">
    <text evidence="6">The sequence shown here is derived from an EMBL/GenBank/DDBJ whole genome shotgun (WGS) entry which is preliminary data.</text>
</comment>
<dbReference type="HAMAP" id="MF_01343_B">
    <property type="entry name" value="Ribosomal_uS15_B"/>
    <property type="match status" value="1"/>
</dbReference>
<evidence type="ECO:0000256" key="3">
    <source>
        <dbReference type="ARBA" id="ARBA00023274"/>
    </source>
</evidence>
<dbReference type="AlphaFoldDB" id="A0AAW1PPY2"/>
<dbReference type="GO" id="GO:0006412">
    <property type="term" value="P:translation"/>
    <property type="evidence" value="ECO:0007669"/>
    <property type="project" value="InterPro"/>
</dbReference>
<dbReference type="CDD" id="cd00353">
    <property type="entry name" value="Ribosomal_S15p_S13e"/>
    <property type="match status" value="1"/>
</dbReference>
<dbReference type="PANTHER" id="PTHR47546:SF3">
    <property type="entry name" value="30S RIBOSOMAL PROTEIN S15, CHLOROPLASTIC"/>
    <property type="match status" value="1"/>
</dbReference>
<evidence type="ECO:0000256" key="1">
    <source>
        <dbReference type="ARBA" id="ARBA00008434"/>
    </source>
</evidence>
<keyword evidence="2 5" id="KW-0689">Ribosomal protein</keyword>
<dbReference type="Gene3D" id="6.10.250.3130">
    <property type="match status" value="1"/>
</dbReference>
<dbReference type="GO" id="GO:0005737">
    <property type="term" value="C:cytoplasm"/>
    <property type="evidence" value="ECO:0007669"/>
    <property type="project" value="UniProtKB-ARBA"/>
</dbReference>
<proteinExistence type="inferred from homology"/>
<dbReference type="NCBIfam" id="TIGR00952">
    <property type="entry name" value="S15_bact"/>
    <property type="match status" value="1"/>
</dbReference>
<dbReference type="Proteomes" id="UP001489004">
    <property type="component" value="Unassembled WGS sequence"/>
</dbReference>
<dbReference type="InterPro" id="IPR000589">
    <property type="entry name" value="Ribosomal_uS15"/>
</dbReference>
<dbReference type="GO" id="GO:1990904">
    <property type="term" value="C:ribonucleoprotein complex"/>
    <property type="evidence" value="ECO:0007669"/>
    <property type="project" value="UniProtKB-KW"/>
</dbReference>
<dbReference type="SUPFAM" id="SSF47060">
    <property type="entry name" value="S15/NS1 RNA-binding domain"/>
    <property type="match status" value="1"/>
</dbReference>
<organism evidence="6 7">
    <name type="scientific">[Myrmecia] bisecta</name>
    <dbReference type="NCBI Taxonomy" id="41462"/>
    <lineage>
        <taxon>Eukaryota</taxon>
        <taxon>Viridiplantae</taxon>
        <taxon>Chlorophyta</taxon>
        <taxon>core chlorophytes</taxon>
        <taxon>Trebouxiophyceae</taxon>
        <taxon>Trebouxiales</taxon>
        <taxon>Trebouxiaceae</taxon>
        <taxon>Myrmecia</taxon>
    </lineage>
</organism>
<evidence type="ECO:0000256" key="2">
    <source>
        <dbReference type="ARBA" id="ARBA00022980"/>
    </source>
</evidence>
<sequence length="209" mass="23407">MLIAESASPMRAARQLDAPAPVLTAPMQRLQGLSSCSGSGGSCLPQLMPAHAFSTTGALFRFRRPAEAITRPQEAEVDVPKPDLVQQFLSADLMSRAELNKLHLRRVMEDIQRFEGDTGSSEVQVARLTEKIKLMAQHMAVHRKDYHSRRGLEAMLHQRRKLLQYLRRTDFDTYSMLLARLGLKDNYGVQNRLMRSKVGSSSGASKKSK</sequence>
<dbReference type="Pfam" id="PF00312">
    <property type="entry name" value="Ribosomal_S15"/>
    <property type="match status" value="1"/>
</dbReference>
<dbReference type="PROSITE" id="PS00362">
    <property type="entry name" value="RIBOSOMAL_S15"/>
    <property type="match status" value="1"/>
</dbReference>
<keyword evidence="3 5" id="KW-0687">Ribonucleoprotein</keyword>
<accession>A0AAW1PPY2</accession>
<name>A0AAW1PPY2_9CHLO</name>
<dbReference type="InterPro" id="IPR009068">
    <property type="entry name" value="uS15_NS1_RNA-bd_sf"/>
</dbReference>
<dbReference type="PANTHER" id="PTHR47546">
    <property type="entry name" value="S15/NS1, RNA-BINDING PROTEIN"/>
    <property type="match status" value="1"/>
</dbReference>
<evidence type="ECO:0000313" key="6">
    <source>
        <dbReference type="EMBL" id="KAK9815726.1"/>
    </source>
</evidence>
<evidence type="ECO:0000256" key="5">
    <source>
        <dbReference type="RuleBase" id="RU003919"/>
    </source>
</evidence>
<evidence type="ECO:0000256" key="4">
    <source>
        <dbReference type="ARBA" id="ARBA00035250"/>
    </source>
</evidence>
<reference evidence="6 7" key="1">
    <citation type="journal article" date="2024" name="Nat. Commun.">
        <title>Phylogenomics reveals the evolutionary origins of lichenization in chlorophyte algae.</title>
        <authorList>
            <person name="Puginier C."/>
            <person name="Libourel C."/>
            <person name="Otte J."/>
            <person name="Skaloud P."/>
            <person name="Haon M."/>
            <person name="Grisel S."/>
            <person name="Petersen M."/>
            <person name="Berrin J.G."/>
            <person name="Delaux P.M."/>
            <person name="Dal Grande F."/>
            <person name="Keller J."/>
        </authorList>
    </citation>
    <scope>NUCLEOTIDE SEQUENCE [LARGE SCALE GENOMIC DNA]</scope>
    <source>
        <strain evidence="6 7">SAG 2043</strain>
    </source>
</reference>
<comment type="similarity">
    <text evidence="1 5">Belongs to the universal ribosomal protein uS15 family.</text>
</comment>
<dbReference type="EMBL" id="JALJOR010000006">
    <property type="protein sequence ID" value="KAK9815726.1"/>
    <property type="molecule type" value="Genomic_DNA"/>
</dbReference>
<evidence type="ECO:0000313" key="7">
    <source>
        <dbReference type="Proteomes" id="UP001489004"/>
    </source>
</evidence>